<evidence type="ECO:0000313" key="2">
    <source>
        <dbReference type="Proteomes" id="UP000192511"/>
    </source>
</evidence>
<organism evidence="1 2">
    <name type="scientific">Legionella anisa</name>
    <dbReference type="NCBI Taxonomy" id="28082"/>
    <lineage>
        <taxon>Bacteria</taxon>
        <taxon>Pseudomonadati</taxon>
        <taxon>Pseudomonadota</taxon>
        <taxon>Gammaproteobacteria</taxon>
        <taxon>Legionellales</taxon>
        <taxon>Legionellaceae</taxon>
        <taxon>Legionella</taxon>
    </lineage>
</organism>
<accession>A0AAX0WND3</accession>
<dbReference type="Proteomes" id="UP000192511">
    <property type="component" value="Unassembled WGS sequence"/>
</dbReference>
<gene>
    <name evidence="1" type="ORF">A6J39_003315</name>
</gene>
<dbReference type="RefSeq" id="WP_019234067.1">
    <property type="nucleotide sequence ID" value="NZ_CAAAHR010000002.1"/>
</dbReference>
<dbReference type="EMBL" id="NBTX02000004">
    <property type="protein sequence ID" value="PNL60317.1"/>
    <property type="molecule type" value="Genomic_DNA"/>
</dbReference>
<reference evidence="1" key="1">
    <citation type="submission" date="2017-12" db="EMBL/GenBank/DDBJ databases">
        <title>FDA dAtabase for Regulatory Grade micrObial Sequences (FDA-ARGOS): Supporting development and validation of Infectious Disease Dx tests.</title>
        <authorList>
            <person name="Kerrigan L."/>
            <person name="Tallon L.J."/>
            <person name="Sadzewicz L."/>
            <person name="Sengamalay N."/>
            <person name="Ott S."/>
            <person name="Godinez A."/>
            <person name="Nagaraj S."/>
            <person name="Vavikolanu K."/>
            <person name="Vyas G."/>
            <person name="Nadendla S."/>
            <person name="Aluvathingal J."/>
            <person name="Sichtig H."/>
        </authorList>
    </citation>
    <scope>NUCLEOTIDE SEQUENCE [LARGE SCALE GENOMIC DNA]</scope>
    <source>
        <strain evidence="1">FDAARGOS_200</strain>
    </source>
</reference>
<name>A0AAX0WND3_9GAMM</name>
<comment type="caution">
    <text evidence="1">The sequence shown here is derived from an EMBL/GenBank/DDBJ whole genome shotgun (WGS) entry which is preliminary data.</text>
</comment>
<keyword evidence="2" id="KW-1185">Reference proteome</keyword>
<dbReference type="AlphaFoldDB" id="A0AAX0WND3"/>
<evidence type="ECO:0000313" key="1">
    <source>
        <dbReference type="EMBL" id="PNL60317.1"/>
    </source>
</evidence>
<dbReference type="GeneID" id="98064692"/>
<protein>
    <submittedName>
        <fullName evidence="1">Uncharacterized protein</fullName>
    </submittedName>
</protein>
<sequence length="139" mass="16555">MKLIINKKNSMELITLDLDATTGVHELLFILYGYRGKFYERFSFNEYQKFISIYECLLYGDRFKNKLRPGTHLADYQLEDPCNLTWEEFTESYYFNHLGSDRIDSRVLFWQANMTSSKPKIEKESLLLHNNESMKPSMP</sequence>
<proteinExistence type="predicted"/>